<name>A0A9P1CNC9_9DINO</name>
<evidence type="ECO:0000313" key="3">
    <source>
        <dbReference type="EMBL" id="CAL4782136.1"/>
    </source>
</evidence>
<reference evidence="3 4" key="2">
    <citation type="submission" date="2024-05" db="EMBL/GenBank/DDBJ databases">
        <authorList>
            <person name="Chen Y."/>
            <person name="Shah S."/>
            <person name="Dougan E. K."/>
            <person name="Thang M."/>
            <person name="Chan C."/>
        </authorList>
    </citation>
    <scope>NUCLEOTIDE SEQUENCE [LARGE SCALE GENOMIC DNA]</scope>
</reference>
<comment type="caution">
    <text evidence="2">The sequence shown here is derived from an EMBL/GenBank/DDBJ whole genome shotgun (WGS) entry which is preliminary data.</text>
</comment>
<protein>
    <submittedName>
        <fullName evidence="3">Potassium voltage-gated channel subfamily B member 2</fullName>
    </submittedName>
</protein>
<evidence type="ECO:0000256" key="1">
    <source>
        <dbReference type="SAM" id="MobiDB-lite"/>
    </source>
</evidence>
<dbReference type="EMBL" id="CAMXCT030002001">
    <property type="protein sequence ID" value="CAL4782136.1"/>
    <property type="molecule type" value="Genomic_DNA"/>
</dbReference>
<organism evidence="2">
    <name type="scientific">Cladocopium goreaui</name>
    <dbReference type="NCBI Taxonomy" id="2562237"/>
    <lineage>
        <taxon>Eukaryota</taxon>
        <taxon>Sar</taxon>
        <taxon>Alveolata</taxon>
        <taxon>Dinophyceae</taxon>
        <taxon>Suessiales</taxon>
        <taxon>Symbiodiniaceae</taxon>
        <taxon>Cladocopium</taxon>
    </lineage>
</organism>
<dbReference type="EMBL" id="CAMXCT010002001">
    <property type="protein sequence ID" value="CAI3994824.1"/>
    <property type="molecule type" value="Genomic_DNA"/>
</dbReference>
<feature type="region of interest" description="Disordered" evidence="1">
    <location>
        <begin position="234"/>
        <end position="261"/>
    </location>
</feature>
<evidence type="ECO:0000313" key="4">
    <source>
        <dbReference type="Proteomes" id="UP001152797"/>
    </source>
</evidence>
<gene>
    <name evidence="2" type="ORF">C1SCF055_LOCUS21441</name>
</gene>
<dbReference type="Proteomes" id="UP001152797">
    <property type="component" value="Unassembled WGS sequence"/>
</dbReference>
<accession>A0A9P1CNC9</accession>
<reference evidence="2" key="1">
    <citation type="submission" date="2022-10" db="EMBL/GenBank/DDBJ databases">
        <authorList>
            <person name="Chen Y."/>
            <person name="Dougan E. K."/>
            <person name="Chan C."/>
            <person name="Rhodes N."/>
            <person name="Thang M."/>
        </authorList>
    </citation>
    <scope>NUCLEOTIDE SEQUENCE</scope>
</reference>
<dbReference type="EMBL" id="CAMXCT020002001">
    <property type="protein sequence ID" value="CAL1148199.1"/>
    <property type="molecule type" value="Genomic_DNA"/>
</dbReference>
<sequence>MHFVNPSQATCSCGYEDGKGVQPIPGTYMDGRFVCLSAHSNDELVNRIGVAAGLGKTEVMPSFCGQGSRSMRRRFSSLSEGAHFPVVCEAGISMISVVSRYTHLGGVLHHRDVTKGEISRRLSIARSAFAQHRKLLYKNTQLAWDKRVELFQTLVLSKLTYGLESWTFSCQRSRNHFHAGVMRLYRKLCQDAHESDVRGVSKDSCASPVSLSTTEDRSFSESCDSPVSLCATEENMETVSEEVSPRTSGTDGRRLLSKGPKGVRATAGDPLTVRIISYMINLLLLGAATVQLDSGRRMGTAAILVHGVVSLLDHPYGYMADEVRSVHFTFTSSAAAALNTEFLAAVAPATYLTFLARFSATPFSELLEMAKPFSAAA</sequence>
<dbReference type="AlphaFoldDB" id="A0A9P1CNC9"/>
<proteinExistence type="predicted"/>
<dbReference type="OrthoDB" id="1293503at2759"/>
<keyword evidence="4" id="KW-1185">Reference proteome</keyword>
<evidence type="ECO:0000313" key="2">
    <source>
        <dbReference type="EMBL" id="CAI3994824.1"/>
    </source>
</evidence>